<accession>A0A940XA32</accession>
<evidence type="ECO:0000313" key="1">
    <source>
        <dbReference type="EMBL" id="MBP4138592.1"/>
    </source>
</evidence>
<protein>
    <submittedName>
        <fullName evidence="1">Uncharacterized protein</fullName>
    </submittedName>
</protein>
<dbReference type="AlphaFoldDB" id="A0A940XA32"/>
<dbReference type="Proteomes" id="UP000675047">
    <property type="component" value="Unassembled WGS sequence"/>
</dbReference>
<organism evidence="1 2">
    <name type="scientific">Flavobacterium geliluteum</name>
    <dbReference type="NCBI Taxonomy" id="2816120"/>
    <lineage>
        <taxon>Bacteria</taxon>
        <taxon>Pseudomonadati</taxon>
        <taxon>Bacteroidota</taxon>
        <taxon>Flavobacteriia</taxon>
        <taxon>Flavobacteriales</taxon>
        <taxon>Flavobacteriaceae</taxon>
        <taxon>Flavobacterium</taxon>
    </lineage>
</organism>
<dbReference type="EMBL" id="JAGFBV010000015">
    <property type="protein sequence ID" value="MBP4138592.1"/>
    <property type="molecule type" value="Genomic_DNA"/>
</dbReference>
<name>A0A940XA32_9FLAO</name>
<keyword evidence="2" id="KW-1185">Reference proteome</keyword>
<gene>
    <name evidence="1" type="ORF">J3495_10885</name>
</gene>
<proteinExistence type="predicted"/>
<evidence type="ECO:0000313" key="2">
    <source>
        <dbReference type="Proteomes" id="UP000675047"/>
    </source>
</evidence>
<reference evidence="1 2" key="1">
    <citation type="submission" date="2021-03" db="EMBL/GenBank/DDBJ databases">
        <title>Flavobacterium Flabelliformis Sp. Nov. And Flavobacterium Geliluteum Sp. Nov., Two Novel Multidrug Resistant Psychrophilic Species Isolated From Antarctica.</title>
        <authorList>
            <person name="Kralova S."/>
            <person name="Busse H.J."/>
            <person name="Bezdicek M."/>
            <person name="Nykrynova M."/>
            <person name="Kroupova E."/>
            <person name="Krsek D."/>
            <person name="Sedlacek I."/>
        </authorList>
    </citation>
    <scope>NUCLEOTIDE SEQUENCE [LARGE SCALE GENOMIC DNA]</scope>
    <source>
        <strain evidence="1 2">P7388</strain>
    </source>
</reference>
<comment type="caution">
    <text evidence="1">The sequence shown here is derived from an EMBL/GenBank/DDBJ whole genome shotgun (WGS) entry which is preliminary data.</text>
</comment>
<dbReference type="PROSITE" id="PS51257">
    <property type="entry name" value="PROKAR_LIPOPROTEIN"/>
    <property type="match status" value="1"/>
</dbReference>
<dbReference type="RefSeq" id="WP_210666585.1">
    <property type="nucleotide sequence ID" value="NZ_JAGFBV010000015.1"/>
</dbReference>
<sequence>MLFNYKIPLVLLSLGLISCKKQLPPQKINTFYKEVITPADRQTITVEEAKTYHTNTTHQYEYRTGKPGHYEYNYDVKGINTEGDSVFGNINIEGKYGAGILTNDSIPVIEIKAEWVHYGKLKAVDQHGNYYQLVVR</sequence>